<dbReference type="EMBL" id="CP108473">
    <property type="protein sequence ID" value="WUS21523.1"/>
    <property type="molecule type" value="Genomic_DNA"/>
</dbReference>
<dbReference type="Proteomes" id="UP001432292">
    <property type="component" value="Chromosome"/>
</dbReference>
<evidence type="ECO:0000313" key="3">
    <source>
        <dbReference type="Proteomes" id="UP001432292"/>
    </source>
</evidence>
<keyword evidence="3" id="KW-1185">Reference proteome</keyword>
<evidence type="ECO:0000256" key="1">
    <source>
        <dbReference type="SAM" id="MobiDB-lite"/>
    </source>
</evidence>
<protein>
    <submittedName>
        <fullName evidence="2">Uncharacterized protein</fullName>
    </submittedName>
</protein>
<organism evidence="2 3">
    <name type="scientific">Streptomyces caniferus</name>
    <dbReference type="NCBI Taxonomy" id="285557"/>
    <lineage>
        <taxon>Bacteria</taxon>
        <taxon>Bacillati</taxon>
        <taxon>Actinomycetota</taxon>
        <taxon>Actinomycetes</taxon>
        <taxon>Kitasatosporales</taxon>
        <taxon>Streptomycetaceae</taxon>
        <taxon>Streptomyces</taxon>
    </lineage>
</organism>
<proteinExistence type="predicted"/>
<name>A0ABZ1VGS6_9ACTN</name>
<dbReference type="GeneID" id="96639970"/>
<accession>A0ABZ1VGS6</accession>
<sequence length="118" mass="12782">MRQQLAHRRRVEAQGVTVVAQHVRELMGDDVVLVQTARLGLDDDDVEGVRRQPHTAGRLHAQGKRDELDRAASVRAELFRQRGGTAGVGQVQAGRYGVRDPSQVLEVLLAGLSVSPGG</sequence>
<dbReference type="RefSeq" id="WP_159473807.1">
    <property type="nucleotide sequence ID" value="NZ_BAAATH010000002.1"/>
</dbReference>
<gene>
    <name evidence="2" type="ORF">OG727_04005</name>
</gene>
<feature type="region of interest" description="Disordered" evidence="1">
    <location>
        <begin position="47"/>
        <end position="67"/>
    </location>
</feature>
<reference evidence="2" key="1">
    <citation type="submission" date="2022-10" db="EMBL/GenBank/DDBJ databases">
        <title>The complete genomes of actinobacterial strains from the NBC collection.</title>
        <authorList>
            <person name="Joergensen T.S."/>
            <person name="Alvarez Arevalo M."/>
            <person name="Sterndorff E.B."/>
            <person name="Faurdal D."/>
            <person name="Vuksanovic O."/>
            <person name="Mourched A.-S."/>
            <person name="Charusanti P."/>
            <person name="Shaw S."/>
            <person name="Blin K."/>
            <person name="Weber T."/>
        </authorList>
    </citation>
    <scope>NUCLEOTIDE SEQUENCE</scope>
    <source>
        <strain evidence="2">NBC_01256</strain>
    </source>
</reference>
<evidence type="ECO:0000313" key="2">
    <source>
        <dbReference type="EMBL" id="WUS21523.1"/>
    </source>
</evidence>